<gene>
    <name evidence="14" type="primary">LOC105052086</name>
</gene>
<proteinExistence type="inferred from homology"/>
<evidence type="ECO:0000256" key="10">
    <source>
        <dbReference type="RuleBase" id="RU004447"/>
    </source>
</evidence>
<dbReference type="GO" id="GO:0004222">
    <property type="term" value="F:metalloendopeptidase activity"/>
    <property type="evidence" value="ECO:0007669"/>
    <property type="project" value="InterPro"/>
</dbReference>
<sequence length="512" mass="56011">MFRSSNRFLLRKLLENGSHCRTNINMQPQRTWGHDVASRYLSDKTLSLSEGSYVKHFPPLFHPLCGLKLPHCLPDSMERYPTKITTLPNGLKIASEDAPGPAACLGIYVDSGSIYETEESIGVTHLLERLAFKSTKNHSHLCIVRDVEVTGGNVGASASREQMGYCYDTLKAYLPGAVELLIDCVRNPLFLDSEVEEQLTKVKGEIGEITKDPQQFLLESLHLAGYSGALGNPLMAPEAALERISGSIIGKFYYENYTADRMVLAAFGVDHEYLLSIAEPLLHDLPRGLPVEVPTSTYTGGDFRHKVDSEKTHVALAFEVPGGWHQDKDATVLTVLQTLMGGGGSFSAGGPGKGMHSRLYLRVLNQYQQVQSFSAFSSIYNDSGLFGIHSTTGSEFVAKAVDIAANELLAIATPGQVSEVELCRAKNATKSAVLMNLESRAIATEDIGRQILTYGCRKPVEHFLRCLDELTLDDLTMMAQKIVSSPLTMASLGDVDCVPSYASVSRRFRAPI</sequence>
<comment type="similarity">
    <text evidence="4 10">Belongs to the peptidase M16 family.</text>
</comment>
<dbReference type="RefSeq" id="XP_010931091.1">
    <property type="nucleotide sequence ID" value="XM_010932789.3"/>
</dbReference>
<evidence type="ECO:0000256" key="6">
    <source>
        <dbReference type="ARBA" id="ARBA00023128"/>
    </source>
</evidence>
<dbReference type="PROSITE" id="PS00143">
    <property type="entry name" value="INSULINASE"/>
    <property type="match status" value="1"/>
</dbReference>
<dbReference type="Pfam" id="PF05193">
    <property type="entry name" value="Peptidase_M16_C"/>
    <property type="match status" value="1"/>
</dbReference>
<evidence type="ECO:0000256" key="4">
    <source>
        <dbReference type="ARBA" id="ARBA00007261"/>
    </source>
</evidence>
<evidence type="ECO:0000256" key="1">
    <source>
        <dbReference type="ARBA" id="ARBA00002123"/>
    </source>
</evidence>
<reference evidence="14" key="1">
    <citation type="submission" date="2025-08" db="UniProtKB">
        <authorList>
            <consortium name="RefSeq"/>
        </authorList>
    </citation>
    <scope>IDENTIFICATION</scope>
</reference>
<evidence type="ECO:0000256" key="3">
    <source>
        <dbReference type="ARBA" id="ARBA00004370"/>
    </source>
</evidence>
<dbReference type="InterPro" id="IPR001431">
    <property type="entry name" value="Pept_M16_Zn_BS"/>
</dbReference>
<dbReference type="GO" id="GO:0046872">
    <property type="term" value="F:metal ion binding"/>
    <property type="evidence" value="ECO:0007669"/>
    <property type="project" value="InterPro"/>
</dbReference>
<dbReference type="Gene3D" id="3.30.830.10">
    <property type="entry name" value="Metalloenzyme, LuxS/M16 peptidase-like"/>
    <property type="match status" value="2"/>
</dbReference>
<evidence type="ECO:0000256" key="9">
    <source>
        <dbReference type="ARBA" id="ARBA00032315"/>
    </source>
</evidence>
<evidence type="ECO:0000256" key="8">
    <source>
        <dbReference type="ARBA" id="ARBA00030006"/>
    </source>
</evidence>
<dbReference type="InterPro" id="IPR011249">
    <property type="entry name" value="Metalloenz_LuxS/M16"/>
</dbReference>
<dbReference type="AlphaFoldDB" id="A0A6I9RR92"/>
<evidence type="ECO:0000259" key="12">
    <source>
        <dbReference type="Pfam" id="PF05193"/>
    </source>
</evidence>
<keyword evidence="13" id="KW-1185">Reference proteome</keyword>
<dbReference type="FunFam" id="3.30.830.10:FF:000022">
    <property type="entry name" value="mitochondrial-processing peptidase subunit alpha"/>
    <property type="match status" value="1"/>
</dbReference>
<dbReference type="InterPro" id="IPR011765">
    <property type="entry name" value="Pept_M16_N"/>
</dbReference>
<dbReference type="PANTHER" id="PTHR11851">
    <property type="entry name" value="METALLOPROTEASE"/>
    <property type="match status" value="1"/>
</dbReference>
<dbReference type="GO" id="GO:0016020">
    <property type="term" value="C:membrane"/>
    <property type="evidence" value="ECO:0007669"/>
    <property type="project" value="UniProtKB-SubCell"/>
</dbReference>
<keyword evidence="6" id="KW-0496">Mitochondrion</keyword>
<keyword evidence="5" id="KW-0809">Transit peptide</keyword>
<evidence type="ECO:0000313" key="13">
    <source>
        <dbReference type="Proteomes" id="UP000504607"/>
    </source>
</evidence>
<dbReference type="InterPro" id="IPR050361">
    <property type="entry name" value="MPP/UQCRC_Complex"/>
</dbReference>
<dbReference type="GO" id="GO:0005739">
    <property type="term" value="C:mitochondrion"/>
    <property type="evidence" value="ECO:0007669"/>
    <property type="project" value="UniProtKB-SubCell"/>
</dbReference>
<evidence type="ECO:0000256" key="7">
    <source>
        <dbReference type="ARBA" id="ARBA00023136"/>
    </source>
</evidence>
<evidence type="ECO:0000259" key="11">
    <source>
        <dbReference type="Pfam" id="PF00675"/>
    </source>
</evidence>
<evidence type="ECO:0000256" key="2">
    <source>
        <dbReference type="ARBA" id="ARBA00004173"/>
    </source>
</evidence>
<evidence type="ECO:0000256" key="5">
    <source>
        <dbReference type="ARBA" id="ARBA00022946"/>
    </source>
</evidence>
<comment type="function">
    <text evidence="1">Substrate recognition and binding subunit of the essential mitochondrial processing protease (MPP), which cleaves the mitochondrial sequence off newly imported precursors proteins.</text>
</comment>
<dbReference type="Proteomes" id="UP000504607">
    <property type="component" value="Chromosome 9"/>
</dbReference>
<dbReference type="FunFam" id="3.30.830.10:FF:000008">
    <property type="entry name" value="Mitochondrial-processing peptidase subunit beta"/>
    <property type="match status" value="1"/>
</dbReference>
<dbReference type="GeneID" id="105052086"/>
<accession>A0A6I9RR92</accession>
<protein>
    <recommendedName>
        <fullName evidence="8">Alpha-MPP</fullName>
    </recommendedName>
    <alternativeName>
        <fullName evidence="9">Inactive zinc metalloprotease alpha</fullName>
    </alternativeName>
</protein>
<dbReference type="PANTHER" id="PTHR11851:SF49">
    <property type="entry name" value="MITOCHONDRIAL-PROCESSING PEPTIDASE SUBUNIT ALPHA"/>
    <property type="match status" value="1"/>
</dbReference>
<dbReference type="OrthoDB" id="10251424at2759"/>
<feature type="domain" description="Peptidase M16 N-terminal" evidence="11">
    <location>
        <begin position="93"/>
        <end position="238"/>
    </location>
</feature>
<dbReference type="GO" id="GO:0006508">
    <property type="term" value="P:proteolysis"/>
    <property type="evidence" value="ECO:0007669"/>
    <property type="project" value="InterPro"/>
</dbReference>
<keyword evidence="7" id="KW-0472">Membrane</keyword>
<dbReference type="Pfam" id="PF00675">
    <property type="entry name" value="Peptidase_M16"/>
    <property type="match status" value="1"/>
</dbReference>
<dbReference type="InParanoid" id="A0A6I9RR92"/>
<evidence type="ECO:0000313" key="14">
    <source>
        <dbReference type="RefSeq" id="XP_010931091.1"/>
    </source>
</evidence>
<organism evidence="13 14">
    <name type="scientific">Elaeis guineensis var. tenera</name>
    <name type="common">Oil palm</name>
    <dbReference type="NCBI Taxonomy" id="51953"/>
    <lineage>
        <taxon>Eukaryota</taxon>
        <taxon>Viridiplantae</taxon>
        <taxon>Streptophyta</taxon>
        <taxon>Embryophyta</taxon>
        <taxon>Tracheophyta</taxon>
        <taxon>Spermatophyta</taxon>
        <taxon>Magnoliopsida</taxon>
        <taxon>Liliopsida</taxon>
        <taxon>Arecaceae</taxon>
        <taxon>Arecoideae</taxon>
        <taxon>Cocoseae</taxon>
        <taxon>Elaeidinae</taxon>
        <taxon>Elaeis</taxon>
    </lineage>
</organism>
<dbReference type="SUPFAM" id="SSF63411">
    <property type="entry name" value="LuxS/MPP-like metallohydrolase"/>
    <property type="match status" value="2"/>
</dbReference>
<feature type="domain" description="Peptidase M16 C-terminal" evidence="12">
    <location>
        <begin position="251"/>
        <end position="428"/>
    </location>
</feature>
<dbReference type="FunCoup" id="A0A6I9RR92">
    <property type="interactions" value="2722"/>
</dbReference>
<dbReference type="InterPro" id="IPR007863">
    <property type="entry name" value="Peptidase_M16_C"/>
</dbReference>
<dbReference type="KEGG" id="egu:105052086"/>
<name>A0A6I9RR92_ELAGV</name>
<comment type="subcellular location">
    <subcellularLocation>
        <location evidence="3">Membrane</location>
    </subcellularLocation>
    <subcellularLocation>
        <location evidence="2">Mitochondrion</location>
    </subcellularLocation>
</comment>